<dbReference type="EMBL" id="CP012543">
    <property type="protein sequence ID" value="QCD46758.1"/>
    <property type="molecule type" value="Genomic_DNA"/>
</dbReference>
<dbReference type="KEGG" id="crx:CRECT_1095"/>
<evidence type="ECO:0000313" key="10">
    <source>
        <dbReference type="Proteomes" id="UP000502377"/>
    </source>
</evidence>
<dbReference type="PANTHER" id="PTHR30075:SF2">
    <property type="entry name" value="GLYCINE--TRNA LIGASE, CHLOROPLASTIC_MITOCHONDRIAL 2"/>
    <property type="match status" value="1"/>
</dbReference>
<proteinExistence type="inferred from homology"/>
<dbReference type="EC" id="6.1.1.14" evidence="8"/>
<evidence type="ECO:0000256" key="1">
    <source>
        <dbReference type="ARBA" id="ARBA00008226"/>
    </source>
</evidence>
<comment type="similarity">
    <text evidence="1 8">Belongs to the class-II aminoacyl-tRNA synthetase family.</text>
</comment>
<dbReference type="Proteomes" id="UP000502377">
    <property type="component" value="Chromosome"/>
</dbReference>
<sequence length="677" mass="75429">MSETKELIVEIGVEELPAIPFLKECGNVAAKWRETLAQNSLDSECEFYYTPRRIAFCHPKFAVRQEDGFSEFIGAPRQVAQKDGAWTPAALSFAKKCGIDESELKFETVGGKEVLYYKKPVAGKPSAELLGDMIEKFLLSLNFGKSMRWGEGKFEFIRPVRSFLCLLGDEVVKFNKFDVESGDSIFMYRSVGYDKFTVKNAKDYFAAMPKIGIILDQNARREKILSEFKQIEAKNGVTVEVDEALLDEVVAITEHPTALLGGFEREFLEVPSEVIITSMKENQRYFPVFESGKLANRFVVVSNAISPEPALIVKGNEKVLRARLSDAMFFWRSDLAHEFGPEKLKNITYLKELGSTYDKSARELGVAKRLAKICADRLKACAGEDYEALLERSVMLSKADLTTQMVYEFTELQGVMGGYYAAAKGENENVVTAIKEQYLPSGEASALPSTIFSSVVALAIKLETLIGLFSAGKIPSGNKDPYALRRAANGVIKIIQNENLNFDIAAFLRETAEGYAKFDVEALIGFIFDRLYTFFDVNPSVVKACLASKKGDVLAQCEAIEALGAICAAEDFRQNFSTFKRLANIIKDENFGVVDEAKFENESEKKLNDAFKAAVKAGGSYSERLKNLFGLKAAIDEFFDNVMINAEDELVRKNRLALVGQIYAEFLKIADIKEISL</sequence>
<evidence type="ECO:0000256" key="4">
    <source>
        <dbReference type="ARBA" id="ARBA00022840"/>
    </source>
</evidence>
<dbReference type="GO" id="GO:0006426">
    <property type="term" value="P:glycyl-tRNA aminoacylation"/>
    <property type="evidence" value="ECO:0007669"/>
    <property type="project" value="UniProtKB-UniRule"/>
</dbReference>
<keyword evidence="8" id="KW-0963">Cytoplasm</keyword>
<dbReference type="GO" id="GO:0005829">
    <property type="term" value="C:cytosol"/>
    <property type="evidence" value="ECO:0007669"/>
    <property type="project" value="TreeGrafter"/>
</dbReference>
<organism evidence="9 10">
    <name type="scientific">Campylobacter rectus</name>
    <name type="common">Wolinella recta</name>
    <dbReference type="NCBI Taxonomy" id="203"/>
    <lineage>
        <taxon>Bacteria</taxon>
        <taxon>Pseudomonadati</taxon>
        <taxon>Campylobacterota</taxon>
        <taxon>Epsilonproteobacteria</taxon>
        <taxon>Campylobacterales</taxon>
        <taxon>Campylobacteraceae</taxon>
        <taxon>Campylobacter</taxon>
    </lineage>
</organism>
<keyword evidence="5 8" id="KW-0648">Protein biosynthesis</keyword>
<evidence type="ECO:0000256" key="2">
    <source>
        <dbReference type="ARBA" id="ARBA00022598"/>
    </source>
</evidence>
<evidence type="ECO:0000256" key="8">
    <source>
        <dbReference type="HAMAP-Rule" id="MF_00255"/>
    </source>
</evidence>
<keyword evidence="6 8" id="KW-0030">Aminoacyl-tRNA synthetase</keyword>
<comment type="subcellular location">
    <subcellularLocation>
        <location evidence="8">Cytoplasm</location>
    </subcellularLocation>
</comment>
<accession>A0A6G5QM28</accession>
<dbReference type="Pfam" id="PF02092">
    <property type="entry name" value="tRNA_synt_2f"/>
    <property type="match status" value="1"/>
</dbReference>
<evidence type="ECO:0000256" key="5">
    <source>
        <dbReference type="ARBA" id="ARBA00022917"/>
    </source>
</evidence>
<dbReference type="PROSITE" id="PS50861">
    <property type="entry name" value="AA_TRNA_LIGASE_II_GLYAB"/>
    <property type="match status" value="1"/>
</dbReference>
<comment type="catalytic activity">
    <reaction evidence="7 8">
        <text>tRNA(Gly) + glycine + ATP = glycyl-tRNA(Gly) + AMP + diphosphate</text>
        <dbReference type="Rhea" id="RHEA:16013"/>
        <dbReference type="Rhea" id="RHEA-COMP:9664"/>
        <dbReference type="Rhea" id="RHEA-COMP:9683"/>
        <dbReference type="ChEBI" id="CHEBI:30616"/>
        <dbReference type="ChEBI" id="CHEBI:33019"/>
        <dbReference type="ChEBI" id="CHEBI:57305"/>
        <dbReference type="ChEBI" id="CHEBI:78442"/>
        <dbReference type="ChEBI" id="CHEBI:78522"/>
        <dbReference type="ChEBI" id="CHEBI:456215"/>
        <dbReference type="EC" id="6.1.1.14"/>
    </reaction>
</comment>
<keyword evidence="3 8" id="KW-0547">Nucleotide-binding</keyword>
<dbReference type="NCBIfam" id="TIGR00211">
    <property type="entry name" value="glyS"/>
    <property type="match status" value="1"/>
</dbReference>
<comment type="subunit">
    <text evidence="8">Tetramer of two alpha and two beta subunits.</text>
</comment>
<dbReference type="GO" id="GO:0004820">
    <property type="term" value="F:glycine-tRNA ligase activity"/>
    <property type="evidence" value="ECO:0007669"/>
    <property type="project" value="UniProtKB-UniRule"/>
</dbReference>
<dbReference type="PANTHER" id="PTHR30075">
    <property type="entry name" value="GLYCYL-TRNA SYNTHETASE"/>
    <property type="match status" value="1"/>
</dbReference>
<dbReference type="HAMAP" id="MF_00255">
    <property type="entry name" value="Gly_tRNA_synth_beta"/>
    <property type="match status" value="1"/>
</dbReference>
<reference evidence="9 10" key="1">
    <citation type="submission" date="2016-07" db="EMBL/GenBank/DDBJ databases">
        <title>Comparative genomics of the Campylobacter concisus group.</title>
        <authorList>
            <person name="Miller W.G."/>
            <person name="Yee E."/>
            <person name="Chapman M.H."/>
            <person name="Huynh S."/>
            <person name="Bono J.L."/>
            <person name="On S.L.W."/>
            <person name="StLeger J."/>
            <person name="Foster G."/>
            <person name="Parker C.T."/>
        </authorList>
    </citation>
    <scope>NUCLEOTIDE SEQUENCE [LARGE SCALE GENOMIC DNA]</scope>
    <source>
        <strain evidence="9 10">ATCC 33238</strain>
    </source>
</reference>
<name>A0A6G5QM28_CAMRE</name>
<evidence type="ECO:0000256" key="3">
    <source>
        <dbReference type="ARBA" id="ARBA00022741"/>
    </source>
</evidence>
<dbReference type="InterPro" id="IPR015944">
    <property type="entry name" value="Gly-tRNA-synth_bsu"/>
</dbReference>
<dbReference type="RefSeq" id="WP_002945335.1">
    <property type="nucleotide sequence ID" value="NZ_CP012543.1"/>
</dbReference>
<keyword evidence="2 8" id="KW-0436">Ligase</keyword>
<dbReference type="PRINTS" id="PR01045">
    <property type="entry name" value="TRNASYNTHGB"/>
</dbReference>
<dbReference type="GO" id="GO:0005524">
    <property type="term" value="F:ATP binding"/>
    <property type="evidence" value="ECO:0007669"/>
    <property type="project" value="UniProtKB-UniRule"/>
</dbReference>
<evidence type="ECO:0000256" key="7">
    <source>
        <dbReference type="ARBA" id="ARBA00047937"/>
    </source>
</evidence>
<protein>
    <recommendedName>
        <fullName evidence="8">Glycine--tRNA ligase beta subunit</fullName>
        <ecNumber evidence="8">6.1.1.14</ecNumber>
    </recommendedName>
    <alternativeName>
        <fullName evidence="8">Glycyl-tRNA synthetase beta subunit</fullName>
        <shortName evidence="8">GlyRS</shortName>
    </alternativeName>
</protein>
<dbReference type="AlphaFoldDB" id="A0A6G5QM28"/>
<dbReference type="InterPro" id="IPR006194">
    <property type="entry name" value="Gly-tRNA-synth_heterodimer"/>
</dbReference>
<evidence type="ECO:0000313" key="9">
    <source>
        <dbReference type="EMBL" id="QCD46758.1"/>
    </source>
</evidence>
<evidence type="ECO:0000256" key="6">
    <source>
        <dbReference type="ARBA" id="ARBA00023146"/>
    </source>
</evidence>
<keyword evidence="4 8" id="KW-0067">ATP-binding</keyword>
<gene>
    <name evidence="8 9" type="primary">glyS</name>
    <name evidence="9" type="ORF">CRECT_1095</name>
</gene>